<organism evidence="1 2">
    <name type="scientific">Phytophthora infestans</name>
    <name type="common">Potato late blight agent</name>
    <name type="synonym">Botrytis infestans</name>
    <dbReference type="NCBI Taxonomy" id="4787"/>
    <lineage>
        <taxon>Eukaryota</taxon>
        <taxon>Sar</taxon>
        <taxon>Stramenopiles</taxon>
        <taxon>Oomycota</taxon>
        <taxon>Peronosporomycetes</taxon>
        <taxon>Peronosporales</taxon>
        <taxon>Peronosporaceae</taxon>
        <taxon>Phytophthora</taxon>
    </lineage>
</organism>
<sequence length="73" mass="7869">MSSPVHGSCDLAEEAPLSPRVTVGDVVVAQRQTRAFESSLSRSLQAESGQKVDKAAKKAEAVQQLTVEQLNRF</sequence>
<dbReference type="Proteomes" id="UP000602510">
    <property type="component" value="Unassembled WGS sequence"/>
</dbReference>
<reference evidence="1" key="1">
    <citation type="submission" date="2020-04" db="EMBL/GenBank/DDBJ databases">
        <title>Hybrid Assembly of Korean Phytophthora infestans isolates.</title>
        <authorList>
            <person name="Prokchorchik M."/>
            <person name="Lee Y."/>
            <person name="Seo J."/>
            <person name="Cho J.-H."/>
            <person name="Park Y.-E."/>
            <person name="Jang D.-C."/>
            <person name="Im J.-S."/>
            <person name="Choi J.-G."/>
            <person name="Park H.-J."/>
            <person name="Lee G.-B."/>
            <person name="Lee Y.-G."/>
            <person name="Hong S.-Y."/>
            <person name="Cho K."/>
            <person name="Sohn K.H."/>
        </authorList>
    </citation>
    <scope>NUCLEOTIDE SEQUENCE</scope>
    <source>
        <strain evidence="1">KR_1_A1</strain>
    </source>
</reference>
<comment type="caution">
    <text evidence="1">The sequence shown here is derived from an EMBL/GenBank/DDBJ whole genome shotgun (WGS) entry which is preliminary data.</text>
</comment>
<dbReference type="AlphaFoldDB" id="A0A833S735"/>
<gene>
    <name evidence="1" type="ORF">GN244_ATG12822</name>
</gene>
<proteinExistence type="predicted"/>
<protein>
    <submittedName>
        <fullName evidence="1">Uncharacterized protein</fullName>
    </submittedName>
</protein>
<name>A0A833S735_PHYIN</name>
<accession>A0A833S735</accession>
<evidence type="ECO:0000313" key="1">
    <source>
        <dbReference type="EMBL" id="KAF4035056.1"/>
    </source>
</evidence>
<keyword evidence="2" id="KW-1185">Reference proteome</keyword>
<evidence type="ECO:0000313" key="2">
    <source>
        <dbReference type="Proteomes" id="UP000602510"/>
    </source>
</evidence>
<dbReference type="EMBL" id="WSZM01000331">
    <property type="protein sequence ID" value="KAF4035056.1"/>
    <property type="molecule type" value="Genomic_DNA"/>
</dbReference>